<evidence type="ECO:0000313" key="1">
    <source>
        <dbReference type="EMBL" id="KAK3291855.1"/>
    </source>
</evidence>
<accession>A0AAE0H8V6</accession>
<sequence length="157" mass="17505">MYTQRFLRASWRLARDLAREWGSGLGKRASNTDIIHACLFWSLVSSIPPSSRSAFTDPQLTGLVGCCLAIMSKTKEDKARMSNCNSAARFSLSGADRARWLWLCRRCADMKPLLQVAWNPGTPSAGSVFPFFLMGRPAGGGLRTCHVIFILCYKRVR</sequence>
<keyword evidence="2" id="KW-1185">Reference proteome</keyword>
<dbReference type="GeneID" id="87841578"/>
<reference evidence="1" key="2">
    <citation type="submission" date="2023-06" db="EMBL/GenBank/DDBJ databases">
        <authorList>
            <consortium name="Lawrence Berkeley National Laboratory"/>
            <person name="Haridas S."/>
            <person name="Hensen N."/>
            <person name="Bonometti L."/>
            <person name="Westerberg I."/>
            <person name="Brannstrom I.O."/>
            <person name="Guillou S."/>
            <person name="Cros-Aarteil S."/>
            <person name="Calhoun S."/>
            <person name="Kuo A."/>
            <person name="Mondo S."/>
            <person name="Pangilinan J."/>
            <person name="Riley R."/>
            <person name="Labutti K."/>
            <person name="Andreopoulos B."/>
            <person name="Lipzen A."/>
            <person name="Chen C."/>
            <person name="Yanf M."/>
            <person name="Daum C."/>
            <person name="Ng V."/>
            <person name="Clum A."/>
            <person name="Steindorff A."/>
            <person name="Ohm R."/>
            <person name="Martin F."/>
            <person name="Silar P."/>
            <person name="Natvig D."/>
            <person name="Lalanne C."/>
            <person name="Gautier V."/>
            <person name="Ament-Velasquez S.L."/>
            <person name="Kruys A."/>
            <person name="Hutchinson M.I."/>
            <person name="Powell A.J."/>
            <person name="Barry K."/>
            <person name="Miller A.N."/>
            <person name="Grigoriev I.V."/>
            <person name="Debuchy R."/>
            <person name="Gladieux P."/>
            <person name="Thoren M.H."/>
            <person name="Johannesson H."/>
        </authorList>
    </citation>
    <scope>NUCLEOTIDE SEQUENCE</scope>
    <source>
        <strain evidence="1">CBS 168.71</strain>
    </source>
</reference>
<gene>
    <name evidence="1" type="ORF">B0H64DRAFT_408271</name>
</gene>
<dbReference type="AlphaFoldDB" id="A0AAE0H8V6"/>
<protein>
    <submittedName>
        <fullName evidence="1">Uncharacterized protein</fullName>
    </submittedName>
</protein>
<dbReference type="EMBL" id="JAUEPN010000008">
    <property type="protein sequence ID" value="KAK3291855.1"/>
    <property type="molecule type" value="Genomic_DNA"/>
</dbReference>
<dbReference type="RefSeq" id="XP_062655369.1">
    <property type="nucleotide sequence ID" value="XM_062804630.1"/>
</dbReference>
<evidence type="ECO:0000313" key="2">
    <source>
        <dbReference type="Proteomes" id="UP001278766"/>
    </source>
</evidence>
<proteinExistence type="predicted"/>
<reference evidence="1" key="1">
    <citation type="journal article" date="2023" name="Mol. Phylogenet. Evol.">
        <title>Genome-scale phylogeny and comparative genomics of the fungal order Sordariales.</title>
        <authorList>
            <person name="Hensen N."/>
            <person name="Bonometti L."/>
            <person name="Westerberg I."/>
            <person name="Brannstrom I.O."/>
            <person name="Guillou S."/>
            <person name="Cros-Aarteil S."/>
            <person name="Calhoun S."/>
            <person name="Haridas S."/>
            <person name="Kuo A."/>
            <person name="Mondo S."/>
            <person name="Pangilinan J."/>
            <person name="Riley R."/>
            <person name="LaButti K."/>
            <person name="Andreopoulos B."/>
            <person name="Lipzen A."/>
            <person name="Chen C."/>
            <person name="Yan M."/>
            <person name="Daum C."/>
            <person name="Ng V."/>
            <person name="Clum A."/>
            <person name="Steindorff A."/>
            <person name="Ohm R.A."/>
            <person name="Martin F."/>
            <person name="Silar P."/>
            <person name="Natvig D.O."/>
            <person name="Lalanne C."/>
            <person name="Gautier V."/>
            <person name="Ament-Velasquez S.L."/>
            <person name="Kruys A."/>
            <person name="Hutchinson M.I."/>
            <person name="Powell A.J."/>
            <person name="Barry K."/>
            <person name="Miller A.N."/>
            <person name="Grigoriev I.V."/>
            <person name="Debuchy R."/>
            <person name="Gladieux P."/>
            <person name="Hiltunen Thoren M."/>
            <person name="Johannesson H."/>
        </authorList>
    </citation>
    <scope>NUCLEOTIDE SEQUENCE</scope>
    <source>
        <strain evidence="1">CBS 168.71</strain>
    </source>
</reference>
<organism evidence="1 2">
    <name type="scientific">Chaetomium fimeti</name>
    <dbReference type="NCBI Taxonomy" id="1854472"/>
    <lineage>
        <taxon>Eukaryota</taxon>
        <taxon>Fungi</taxon>
        <taxon>Dikarya</taxon>
        <taxon>Ascomycota</taxon>
        <taxon>Pezizomycotina</taxon>
        <taxon>Sordariomycetes</taxon>
        <taxon>Sordariomycetidae</taxon>
        <taxon>Sordariales</taxon>
        <taxon>Chaetomiaceae</taxon>
        <taxon>Chaetomium</taxon>
    </lineage>
</organism>
<dbReference type="Proteomes" id="UP001278766">
    <property type="component" value="Unassembled WGS sequence"/>
</dbReference>
<name>A0AAE0H8V6_9PEZI</name>
<comment type="caution">
    <text evidence="1">The sequence shown here is derived from an EMBL/GenBank/DDBJ whole genome shotgun (WGS) entry which is preliminary data.</text>
</comment>